<dbReference type="SMART" id="SM00034">
    <property type="entry name" value="CLECT"/>
    <property type="match status" value="1"/>
</dbReference>
<keyword evidence="4" id="KW-0430">Lectin</keyword>
<feature type="transmembrane region" description="Helical" evidence="16">
    <location>
        <begin position="45"/>
        <end position="65"/>
    </location>
</feature>
<dbReference type="Proteomes" id="UP000000589">
    <property type="component" value="Chromosome 6"/>
</dbReference>
<evidence type="ECO:0000256" key="16">
    <source>
        <dbReference type="SAM" id="Phobius"/>
    </source>
</evidence>
<keyword evidence="2" id="KW-0254">Endocytosis</keyword>
<dbReference type="Pfam" id="PF00059">
    <property type="entry name" value="Lectin_C"/>
    <property type="match status" value="1"/>
</dbReference>
<dbReference type="SMR" id="A0A0R4IZZ5"/>
<dbReference type="Bgee" id="ENSMUSG00000014542">
    <property type="expression patterns" value="Expressed in liver and 9 other cell types or tissues"/>
</dbReference>
<keyword evidence="8" id="KW-1015">Disulfide bond</keyword>
<evidence type="ECO:0000313" key="20">
    <source>
        <dbReference type="Proteomes" id="UP000000589"/>
    </source>
</evidence>
<evidence type="ECO:0000256" key="8">
    <source>
        <dbReference type="ARBA" id="ARBA00023157"/>
    </source>
</evidence>
<dbReference type="InterPro" id="IPR016186">
    <property type="entry name" value="C-type_lectin-like/link_sf"/>
</dbReference>
<dbReference type="GeneTree" id="ENSGT01030000234575"/>
<dbReference type="OrthoDB" id="2142683at2759"/>
<dbReference type="CDD" id="cd03590">
    <property type="entry name" value="CLECT_DC-SIGN_like"/>
    <property type="match status" value="1"/>
</dbReference>
<dbReference type="InterPro" id="IPR016187">
    <property type="entry name" value="CTDL_fold"/>
</dbReference>
<dbReference type="jPOST" id="A0A0R4IZZ5"/>
<evidence type="ECO:0000256" key="4">
    <source>
        <dbReference type="ARBA" id="ARBA00022734"/>
    </source>
</evidence>
<dbReference type="GO" id="GO:0016020">
    <property type="term" value="C:membrane"/>
    <property type="evidence" value="ECO:0007669"/>
    <property type="project" value="UniProtKB-SubCell"/>
</dbReference>
<dbReference type="KEGG" id="mmu:51811"/>
<evidence type="ECO:0000256" key="2">
    <source>
        <dbReference type="ARBA" id="ARBA00022583"/>
    </source>
</evidence>
<accession>A0A0R4IZZ5</accession>
<dbReference type="FunFam" id="1.20.5.170:FF:000181">
    <property type="entry name" value="C-type lectin domain family 4 member F"/>
    <property type="match status" value="1"/>
</dbReference>
<feature type="domain" description="C-type lectin" evidence="17">
    <location>
        <begin position="419"/>
        <end position="537"/>
    </location>
</feature>
<feature type="coiled-coil region" evidence="15">
    <location>
        <begin position="221"/>
        <end position="401"/>
    </location>
</feature>
<keyword evidence="3 16" id="KW-0812">Transmembrane</keyword>
<evidence type="ECO:0000256" key="7">
    <source>
        <dbReference type="ARBA" id="ARBA00023136"/>
    </source>
</evidence>
<keyword evidence="10" id="KW-0325">Glycoprotein</keyword>
<name>A0A0R4IZZ5_MOUSE</name>
<dbReference type="RefSeq" id="NP_058031.2">
    <property type="nucleotide sequence ID" value="NM_016751.3"/>
</dbReference>
<dbReference type="PROSITE" id="PS50041">
    <property type="entry name" value="C_TYPE_LECTIN_2"/>
    <property type="match status" value="1"/>
</dbReference>
<evidence type="ECO:0000256" key="11">
    <source>
        <dbReference type="ARBA" id="ARBA00053841"/>
    </source>
</evidence>
<protein>
    <recommendedName>
        <fullName evidence="12">C-type lectin domain family 4 member F</fullName>
    </recommendedName>
    <alternativeName>
        <fullName evidence="13">C-type lectin superfamily member 13</fullName>
    </alternativeName>
    <alternativeName>
        <fullName evidence="14">Kupffer cell receptor</fullName>
    </alternativeName>
</protein>
<evidence type="ECO:0000256" key="9">
    <source>
        <dbReference type="ARBA" id="ARBA00023170"/>
    </source>
</evidence>
<dbReference type="GO" id="GO:0030246">
    <property type="term" value="F:carbohydrate binding"/>
    <property type="evidence" value="ECO:0007669"/>
    <property type="project" value="UniProtKB-KW"/>
</dbReference>
<dbReference type="CTD" id="165530"/>
<dbReference type="VEuPathDB" id="HostDB:ENSMUSG00000014542"/>
<dbReference type="BioGRID-ORCS" id="51811">
    <property type="hits" value="5 hits in 78 CRISPR screens"/>
</dbReference>
<dbReference type="GO" id="GO:0006897">
    <property type="term" value="P:endocytosis"/>
    <property type="evidence" value="ECO:0007669"/>
    <property type="project" value="UniProtKB-KW"/>
</dbReference>
<reference evidence="18" key="4">
    <citation type="submission" date="2025-08" db="UniProtKB">
        <authorList>
            <consortium name="Ensembl"/>
        </authorList>
    </citation>
    <scope>IDENTIFICATION</scope>
    <source>
        <strain evidence="18">C57BL/6J</strain>
    </source>
</reference>
<dbReference type="GeneID" id="51811"/>
<dbReference type="InterPro" id="IPR018378">
    <property type="entry name" value="C-type_lectin_CS"/>
</dbReference>
<comment type="function">
    <text evidence="11">Receptor with an affinity for galactose and fucose. Could be involved in endocytosis.</text>
</comment>
<evidence type="ECO:0000256" key="15">
    <source>
        <dbReference type="SAM" id="Coils"/>
    </source>
</evidence>
<evidence type="ECO:0000256" key="13">
    <source>
        <dbReference type="ARBA" id="ARBA00080050"/>
    </source>
</evidence>
<dbReference type="MGI" id="MGI:1859834">
    <property type="gene designation" value="Clec4f"/>
</dbReference>
<evidence type="ECO:0000256" key="6">
    <source>
        <dbReference type="ARBA" id="ARBA00022989"/>
    </source>
</evidence>
<dbReference type="Gene3D" id="3.10.100.10">
    <property type="entry name" value="Mannose-Binding Protein A, subunit A"/>
    <property type="match status" value="1"/>
</dbReference>
<evidence type="ECO:0007829" key="21">
    <source>
        <dbReference type="PeptideAtlas" id="A0A0R4IZZ5"/>
    </source>
</evidence>
<evidence type="ECO:0000313" key="18">
    <source>
        <dbReference type="Ensembl" id="ENSMUSP00000014686.3"/>
    </source>
</evidence>
<evidence type="ECO:0007829" key="23">
    <source>
        <dbReference type="PubMed" id="21183079"/>
    </source>
</evidence>
<dbReference type="PANTHER" id="PTHR22803">
    <property type="entry name" value="MANNOSE, PHOSPHOLIPASE, LECTIN RECEPTOR RELATED"/>
    <property type="match status" value="1"/>
</dbReference>
<dbReference type="SUPFAM" id="SSF56436">
    <property type="entry name" value="C-type lectin-like"/>
    <property type="match status" value="1"/>
</dbReference>
<keyword evidence="15" id="KW-0175">Coiled coil</keyword>
<dbReference type="AlphaFoldDB" id="A0A0R4IZZ5"/>
<evidence type="ECO:0000256" key="3">
    <source>
        <dbReference type="ARBA" id="ARBA00022692"/>
    </source>
</evidence>
<evidence type="ECO:0000313" key="19">
    <source>
        <dbReference type="MGI" id="MGI:1859834"/>
    </source>
</evidence>
<dbReference type="Antibodypedia" id="31156">
    <property type="antibodies" value="86 antibodies from 21 providers"/>
</dbReference>
<evidence type="ECO:0007829" key="22">
    <source>
        <dbReference type="ProteomicsDB" id="A0A0R4IZZ5"/>
    </source>
</evidence>
<dbReference type="ProteomicsDB" id="339054"/>
<evidence type="ECO:0000259" key="17">
    <source>
        <dbReference type="PROSITE" id="PS50041"/>
    </source>
</evidence>
<gene>
    <name evidence="18 19" type="primary">Clec4f</name>
</gene>
<reference evidence="18 20" key="3">
    <citation type="journal article" date="2011" name="PLoS Biol.">
        <title>Modernizing reference genome assemblies.</title>
        <authorList>
            <person name="Church D.M."/>
            <person name="Schneider V.A."/>
            <person name="Graves T."/>
            <person name="Auger K."/>
            <person name="Cunningham F."/>
            <person name="Bouk N."/>
            <person name="Chen H.C."/>
            <person name="Agarwala R."/>
            <person name="McLaren W.M."/>
            <person name="Ritchie G.R."/>
            <person name="Albracht D."/>
            <person name="Kremitzki M."/>
            <person name="Rock S."/>
            <person name="Kotkiewicz H."/>
            <person name="Kremitzki C."/>
            <person name="Wollam A."/>
            <person name="Trani L."/>
            <person name="Fulton L."/>
            <person name="Fulton R."/>
            <person name="Matthews L."/>
            <person name="Whitehead S."/>
            <person name="Chow W."/>
            <person name="Torrance J."/>
            <person name="Dunn M."/>
            <person name="Harden G."/>
            <person name="Threadgold G."/>
            <person name="Wood J."/>
            <person name="Collins J."/>
            <person name="Heath P."/>
            <person name="Griffiths G."/>
            <person name="Pelan S."/>
            <person name="Grafham D."/>
            <person name="Eichler E.E."/>
            <person name="Weinstock G."/>
            <person name="Mardis E.R."/>
            <person name="Wilson R.K."/>
            <person name="Howe K."/>
            <person name="Flicek P."/>
            <person name="Hubbard T."/>
        </authorList>
    </citation>
    <scope>NUCLEOTIDE SEQUENCE [LARGE SCALE GENOMIC DNA]</scope>
    <source>
        <strain evidence="18 20">C57BL/6J</strain>
    </source>
</reference>
<evidence type="ECO:0000256" key="12">
    <source>
        <dbReference type="ARBA" id="ARBA00074418"/>
    </source>
</evidence>
<keyword evidence="5" id="KW-0735">Signal-anchor</keyword>
<dbReference type="PROSITE" id="PS00615">
    <property type="entry name" value="C_TYPE_LECTIN_1"/>
    <property type="match status" value="1"/>
</dbReference>
<dbReference type="InterPro" id="IPR050111">
    <property type="entry name" value="C-type_lectin/snaclec_domain"/>
</dbReference>
<reference evidence="23" key="2">
    <citation type="journal article" date="2010" name="Cell">
        <title>A tissue-specific atlas of mouse protein phosphorylation and expression.</title>
        <authorList>
            <person name="Huttlin E.L."/>
            <person name="Jedrychowski M.P."/>
            <person name="Elias J.E."/>
            <person name="Goswami T."/>
            <person name="Rad R."/>
            <person name="Beausoleil S.A."/>
            <person name="Villen J."/>
            <person name="Haas W."/>
            <person name="Sowa M.E."/>
            <person name="Gygi S.P."/>
        </authorList>
    </citation>
    <scope>IDENTIFICATION BY MASS SPECTROMETRY [LARGE SCALE ANALYSIS]</scope>
</reference>
<evidence type="ECO:0000256" key="10">
    <source>
        <dbReference type="ARBA" id="ARBA00023180"/>
    </source>
</evidence>
<keyword evidence="21 22" id="KW-1267">Proteomics identification</keyword>
<proteinExistence type="evidence at protein level"/>
<dbReference type="Gene3D" id="1.20.5.170">
    <property type="match status" value="5"/>
</dbReference>
<dbReference type="OMA" id="LSFQTQM"/>
<sequence>MKEAELNRDMARYCTDNQCVSLQPQGLGPKSAALMAPRTLRHVQVILALMVVTVIFSLLALFVVASQPWRPEWNKEPPSLLLRGSNNSGHDNHSQFVRETEMQVAIQRLRDYEENSSSCHKEVQILKYQMDNVSSLVQLLGSHLEDVNADILQTKDVLKESGALALETQALRSSLEVASADIHSLRGDLEKANAMTSQTRGLLKSSTENTSAELHVLGRGLEEAQSEIQALRGSLQSANDLSSQTQGFLQHSMDNISAQIQTVRDGMERAGEKMNSLKKELETLTAQTQKANGHLEQTDAQIQGLKAELKSTSSLNSRIEVVNGQMKDASRELQTLRRDLSDVSALKSNVQMLQSNLQRAKTEMQSLKADLQATKALTAKIQGEQNRLGALQEAVAAQKQEQKTQNQVLQLIAQNWKYFNGNFYYFSRDKKPWREAEKFCTSQGAHLASVTSQEEQAFLVQTTSSGDHWIGLTDQGTEGIWRWVDGTPFNNAQSKGFWGKNQPDNWRHRNGEREDCVHVRQQWNDMACGSSYPWVCKKSTGWSAARVG</sequence>
<dbReference type="AGR" id="MGI:1859834"/>
<keyword evidence="7 16" id="KW-0472">Membrane</keyword>
<dbReference type="FunFam" id="1.20.5.170:FF:000180">
    <property type="entry name" value="C-type lectin domain family 4 member F"/>
    <property type="match status" value="1"/>
</dbReference>
<reference evidence="18 20" key="1">
    <citation type="journal article" date="2009" name="PLoS Biol.">
        <title>Lineage-specific biology revealed by a finished genome assembly of the mouse.</title>
        <authorList>
            <consortium name="Mouse Genome Sequencing Consortium"/>
            <person name="Church D.M."/>
            <person name="Goodstadt L."/>
            <person name="Hillier L.W."/>
            <person name="Zody M.C."/>
            <person name="Goldstein S."/>
            <person name="She X."/>
            <person name="Bult C.J."/>
            <person name="Agarwala R."/>
            <person name="Cherry J.L."/>
            <person name="DiCuccio M."/>
            <person name="Hlavina W."/>
            <person name="Kapustin Y."/>
            <person name="Meric P."/>
            <person name="Maglott D."/>
            <person name="Birtle Z."/>
            <person name="Marques A.C."/>
            <person name="Graves T."/>
            <person name="Zhou S."/>
            <person name="Teague B."/>
            <person name="Potamousis K."/>
            <person name="Churas C."/>
            <person name="Place M."/>
            <person name="Herschleb J."/>
            <person name="Runnheim R."/>
            <person name="Forrest D."/>
            <person name="Amos-Landgraf J."/>
            <person name="Schwartz D.C."/>
            <person name="Cheng Z."/>
            <person name="Lindblad-Toh K."/>
            <person name="Eichler E.E."/>
            <person name="Ponting C.P."/>
        </authorList>
    </citation>
    <scope>NUCLEOTIDE SEQUENCE [LARGE SCALE GENOMIC DNA]</scope>
    <source>
        <strain evidence="18 20">C57BL/6J</strain>
    </source>
</reference>
<keyword evidence="20" id="KW-1185">Reference proteome</keyword>
<keyword evidence="6 16" id="KW-1133">Transmembrane helix</keyword>
<keyword evidence="9" id="KW-0675">Receptor</keyword>
<evidence type="ECO:0000256" key="5">
    <source>
        <dbReference type="ARBA" id="ARBA00022968"/>
    </source>
</evidence>
<dbReference type="Ensembl" id="ENSMUST00000014686.3">
    <property type="protein sequence ID" value="ENSMUSP00000014686.3"/>
    <property type="gene ID" value="ENSMUSG00000014542.4"/>
</dbReference>
<evidence type="ECO:0000256" key="1">
    <source>
        <dbReference type="ARBA" id="ARBA00004606"/>
    </source>
</evidence>
<dbReference type="DNASU" id="51811"/>
<reference evidence="18" key="5">
    <citation type="submission" date="2025-09" db="UniProtKB">
        <authorList>
            <consortium name="Ensembl"/>
        </authorList>
    </citation>
    <scope>IDENTIFICATION</scope>
    <source>
        <strain evidence="18">C57BL/6J</strain>
    </source>
</reference>
<organism evidence="18 20">
    <name type="scientific">Mus musculus</name>
    <name type="common">Mouse</name>
    <dbReference type="NCBI Taxonomy" id="10090"/>
    <lineage>
        <taxon>Eukaryota</taxon>
        <taxon>Metazoa</taxon>
        <taxon>Chordata</taxon>
        <taxon>Craniata</taxon>
        <taxon>Vertebrata</taxon>
        <taxon>Euteleostomi</taxon>
        <taxon>Mammalia</taxon>
        <taxon>Eutheria</taxon>
        <taxon>Euarchontoglires</taxon>
        <taxon>Glires</taxon>
        <taxon>Rodentia</taxon>
        <taxon>Myomorpha</taxon>
        <taxon>Muroidea</taxon>
        <taxon>Muridae</taxon>
        <taxon>Murinae</taxon>
        <taxon>Mus</taxon>
        <taxon>Mus</taxon>
    </lineage>
</organism>
<evidence type="ECO:0000256" key="14">
    <source>
        <dbReference type="ARBA" id="ARBA00083750"/>
    </source>
</evidence>
<comment type="subcellular location">
    <subcellularLocation>
        <location evidence="1">Membrane</location>
        <topology evidence="1">Single-pass type II membrane protein</topology>
    </subcellularLocation>
</comment>
<dbReference type="InterPro" id="IPR033989">
    <property type="entry name" value="CD209-like_CTLD"/>
</dbReference>
<dbReference type="InterPro" id="IPR001304">
    <property type="entry name" value="C-type_lectin-like"/>
</dbReference>